<proteinExistence type="predicted"/>
<dbReference type="Pfam" id="PF07679">
    <property type="entry name" value="I-set"/>
    <property type="match status" value="1"/>
</dbReference>
<dbReference type="SMART" id="SM00409">
    <property type="entry name" value="IG"/>
    <property type="match status" value="2"/>
</dbReference>
<evidence type="ECO:0000313" key="2">
    <source>
        <dbReference type="EMBL" id="PFX26561.1"/>
    </source>
</evidence>
<dbReference type="InterPro" id="IPR013098">
    <property type="entry name" value="Ig_I-set"/>
</dbReference>
<dbReference type="InterPro" id="IPR003599">
    <property type="entry name" value="Ig_sub"/>
</dbReference>
<name>A0A2B4S9K4_STYPI</name>
<organism evidence="2 3">
    <name type="scientific">Stylophora pistillata</name>
    <name type="common">Smooth cauliflower coral</name>
    <dbReference type="NCBI Taxonomy" id="50429"/>
    <lineage>
        <taxon>Eukaryota</taxon>
        <taxon>Metazoa</taxon>
        <taxon>Cnidaria</taxon>
        <taxon>Anthozoa</taxon>
        <taxon>Hexacorallia</taxon>
        <taxon>Scleractinia</taxon>
        <taxon>Astrocoeniina</taxon>
        <taxon>Pocilloporidae</taxon>
        <taxon>Stylophora</taxon>
    </lineage>
</organism>
<dbReference type="OrthoDB" id="5984362at2759"/>
<feature type="domain" description="Ig-like" evidence="1">
    <location>
        <begin position="214"/>
        <end position="297"/>
    </location>
</feature>
<dbReference type="PROSITE" id="PS50835">
    <property type="entry name" value="IG_LIKE"/>
    <property type="match status" value="1"/>
</dbReference>
<gene>
    <name evidence="2" type="ORF">AWC38_SpisGene8786</name>
</gene>
<keyword evidence="3" id="KW-1185">Reference proteome</keyword>
<sequence>MALLAVAGIANALASRGLLIALDAPDPKQSCPDGKTTTESFLFRAEPMKRSKVPEISGGSQVTWTVLTASRHLMYATSCSLSDGHLRELFSLSKAELVVDVTPAIGYPMEYSSLTITCAAHDPNNAVVPGRIQIVRITDQFGTEKNMTDADSNLNFTTTKEDNGRKLVVTMKIINVTEDYDSGLDFYICRAYPVNGSSKIGKRQFNINVIQVKPWFESKDSKSVKMKLGGDLTLVCGARGYSLKVEWKFKNETDGSVKPCINSSKDERYNVSQKGPYDPYSLTIESVSEADLGVYYCCLPSGCSEDIDKDRCQSFDIDEIDVPTAGTVSVVAHNVFVILALFVVSLSCS</sequence>
<reference evidence="3" key="1">
    <citation type="journal article" date="2017" name="bioRxiv">
        <title>Comparative analysis of the genomes of Stylophora pistillata and Acropora digitifera provides evidence for extensive differences between species of corals.</title>
        <authorList>
            <person name="Voolstra C.R."/>
            <person name="Li Y."/>
            <person name="Liew Y.J."/>
            <person name="Baumgarten S."/>
            <person name="Zoccola D."/>
            <person name="Flot J.-F."/>
            <person name="Tambutte S."/>
            <person name="Allemand D."/>
            <person name="Aranda M."/>
        </authorList>
    </citation>
    <scope>NUCLEOTIDE SEQUENCE [LARGE SCALE GENOMIC DNA]</scope>
</reference>
<dbReference type="SUPFAM" id="SSF48726">
    <property type="entry name" value="Immunoglobulin"/>
    <property type="match status" value="1"/>
</dbReference>
<protein>
    <recommendedName>
        <fullName evidence="1">Ig-like domain-containing protein</fullName>
    </recommendedName>
</protein>
<dbReference type="AlphaFoldDB" id="A0A2B4S9K4"/>
<evidence type="ECO:0000259" key="1">
    <source>
        <dbReference type="PROSITE" id="PS50835"/>
    </source>
</evidence>
<dbReference type="InterPro" id="IPR007110">
    <property type="entry name" value="Ig-like_dom"/>
</dbReference>
<dbReference type="InterPro" id="IPR036179">
    <property type="entry name" value="Ig-like_dom_sf"/>
</dbReference>
<dbReference type="EMBL" id="LSMT01000123">
    <property type="protein sequence ID" value="PFX26561.1"/>
    <property type="molecule type" value="Genomic_DNA"/>
</dbReference>
<dbReference type="InterPro" id="IPR013783">
    <property type="entry name" value="Ig-like_fold"/>
</dbReference>
<dbReference type="Proteomes" id="UP000225706">
    <property type="component" value="Unassembled WGS sequence"/>
</dbReference>
<comment type="caution">
    <text evidence="2">The sequence shown here is derived from an EMBL/GenBank/DDBJ whole genome shotgun (WGS) entry which is preliminary data.</text>
</comment>
<accession>A0A2B4S9K4</accession>
<evidence type="ECO:0000313" key="3">
    <source>
        <dbReference type="Proteomes" id="UP000225706"/>
    </source>
</evidence>
<dbReference type="Gene3D" id="2.60.40.10">
    <property type="entry name" value="Immunoglobulins"/>
    <property type="match status" value="1"/>
</dbReference>